<dbReference type="InterPro" id="IPR032830">
    <property type="entry name" value="XPB/Ssl2_N"/>
</dbReference>
<dbReference type="STRING" id="225004.SAMN02745152_01144"/>
<evidence type="ECO:0000313" key="13">
    <source>
        <dbReference type="Proteomes" id="UP000190395"/>
    </source>
</evidence>
<dbReference type="GO" id="GO:0043138">
    <property type="term" value="F:3'-5' DNA helicase activity"/>
    <property type="evidence" value="ECO:0007669"/>
    <property type="project" value="UniProtKB-EC"/>
</dbReference>
<dbReference type="SMART" id="SM00487">
    <property type="entry name" value="DEXDc"/>
    <property type="match status" value="1"/>
</dbReference>
<name>A0A1T4N7E1_9SPIR</name>
<dbReference type="InterPro" id="IPR014001">
    <property type="entry name" value="Helicase_ATP-bd"/>
</dbReference>
<accession>A0A1T4N7E1</accession>
<evidence type="ECO:0000256" key="8">
    <source>
        <dbReference type="ARBA" id="ARBA00034808"/>
    </source>
</evidence>
<evidence type="ECO:0000256" key="7">
    <source>
        <dbReference type="ARBA" id="ARBA00034617"/>
    </source>
</evidence>
<evidence type="ECO:0000256" key="9">
    <source>
        <dbReference type="ARBA" id="ARBA00048988"/>
    </source>
</evidence>
<dbReference type="GO" id="GO:0016787">
    <property type="term" value="F:hydrolase activity"/>
    <property type="evidence" value="ECO:0007669"/>
    <property type="project" value="UniProtKB-KW"/>
</dbReference>
<dbReference type="PANTHER" id="PTHR11274">
    <property type="entry name" value="RAD25/XP-B DNA REPAIR HELICASE"/>
    <property type="match status" value="1"/>
</dbReference>
<dbReference type="OrthoDB" id="9802848at2"/>
<dbReference type="PANTHER" id="PTHR11274:SF0">
    <property type="entry name" value="GENERAL TRANSCRIPTION AND DNA REPAIR FACTOR IIH HELICASE SUBUNIT XPB"/>
    <property type="match status" value="1"/>
</dbReference>
<evidence type="ECO:0000256" key="2">
    <source>
        <dbReference type="ARBA" id="ARBA00022741"/>
    </source>
</evidence>
<comment type="catalytic activity">
    <reaction evidence="7">
        <text>Couples ATP hydrolysis with the unwinding of duplex DNA by translocating in the 3'-5' direction.</text>
        <dbReference type="EC" id="5.6.2.4"/>
    </reaction>
</comment>
<feature type="domain" description="Helicase ATP-binding" evidence="10">
    <location>
        <begin position="250"/>
        <end position="397"/>
    </location>
</feature>
<feature type="domain" description="Helicase C-terminal" evidence="11">
    <location>
        <begin position="448"/>
        <end position="601"/>
    </location>
</feature>
<dbReference type="PROSITE" id="PS51194">
    <property type="entry name" value="HELICASE_CTER"/>
    <property type="match status" value="1"/>
</dbReference>
<comment type="similarity">
    <text evidence="1">Belongs to the helicase family. RAD25/XPB subfamily.</text>
</comment>
<dbReference type="RefSeq" id="WP_078930891.1">
    <property type="nucleotide sequence ID" value="NZ_FUXC01000005.1"/>
</dbReference>
<comment type="catalytic activity">
    <reaction evidence="9">
        <text>ATP + H2O = ADP + phosphate + H(+)</text>
        <dbReference type="Rhea" id="RHEA:13065"/>
        <dbReference type="ChEBI" id="CHEBI:15377"/>
        <dbReference type="ChEBI" id="CHEBI:15378"/>
        <dbReference type="ChEBI" id="CHEBI:30616"/>
        <dbReference type="ChEBI" id="CHEBI:43474"/>
        <dbReference type="ChEBI" id="CHEBI:456216"/>
        <dbReference type="EC" id="5.6.2.4"/>
    </reaction>
</comment>
<evidence type="ECO:0000313" key="12">
    <source>
        <dbReference type="EMBL" id="SJZ75144.1"/>
    </source>
</evidence>
<dbReference type="Gene3D" id="3.40.50.300">
    <property type="entry name" value="P-loop containing nucleotide triphosphate hydrolases"/>
    <property type="match status" value="2"/>
</dbReference>
<dbReference type="GO" id="GO:0005524">
    <property type="term" value="F:ATP binding"/>
    <property type="evidence" value="ECO:0007669"/>
    <property type="project" value="UniProtKB-KW"/>
</dbReference>
<keyword evidence="4" id="KW-0347">Helicase</keyword>
<dbReference type="Pfam" id="PF16203">
    <property type="entry name" value="ERCC3_RAD25_C"/>
    <property type="match status" value="1"/>
</dbReference>
<protein>
    <recommendedName>
        <fullName evidence="8">DNA 3'-5' helicase</fullName>
        <ecNumber evidence="8">5.6.2.4</ecNumber>
    </recommendedName>
</protein>
<dbReference type="InterPro" id="IPR001650">
    <property type="entry name" value="Helicase_C-like"/>
</dbReference>
<keyword evidence="13" id="KW-1185">Reference proteome</keyword>
<dbReference type="InterPro" id="IPR032438">
    <property type="entry name" value="ERCC3_RAD25_C"/>
</dbReference>
<evidence type="ECO:0000256" key="5">
    <source>
        <dbReference type="ARBA" id="ARBA00022840"/>
    </source>
</evidence>
<dbReference type="GeneID" id="303367391"/>
<dbReference type="SMART" id="SM00490">
    <property type="entry name" value="HELICc"/>
    <property type="match status" value="1"/>
</dbReference>
<dbReference type="InterPro" id="IPR027417">
    <property type="entry name" value="P-loop_NTPase"/>
</dbReference>
<dbReference type="PRINTS" id="PR00851">
    <property type="entry name" value="XRODRMPGMNTB"/>
</dbReference>
<evidence type="ECO:0000259" key="11">
    <source>
        <dbReference type="PROSITE" id="PS51194"/>
    </source>
</evidence>
<keyword evidence="6" id="KW-0413">Isomerase</keyword>
<dbReference type="EMBL" id="FUXC01000005">
    <property type="protein sequence ID" value="SJZ75144.1"/>
    <property type="molecule type" value="Genomic_DNA"/>
</dbReference>
<reference evidence="12 13" key="1">
    <citation type="submission" date="2017-02" db="EMBL/GenBank/DDBJ databases">
        <authorList>
            <person name="Peterson S.W."/>
        </authorList>
    </citation>
    <scope>NUCLEOTIDE SEQUENCE [LARGE SCALE GENOMIC DNA]</scope>
    <source>
        <strain evidence="12 13">ATCC BAA-909</strain>
    </source>
</reference>
<dbReference type="Pfam" id="PF04851">
    <property type="entry name" value="ResIII"/>
    <property type="match status" value="1"/>
</dbReference>
<dbReference type="NCBIfam" id="NF045503">
    <property type="entry name" value="repair_heli_XPB"/>
    <property type="match status" value="1"/>
</dbReference>
<dbReference type="AlphaFoldDB" id="A0A1T4N7E1"/>
<dbReference type="EC" id="5.6.2.4" evidence="8"/>
<dbReference type="Proteomes" id="UP000190395">
    <property type="component" value="Unassembled WGS sequence"/>
</dbReference>
<evidence type="ECO:0000259" key="10">
    <source>
        <dbReference type="PROSITE" id="PS51192"/>
    </source>
</evidence>
<proteinExistence type="inferred from homology"/>
<keyword evidence="2" id="KW-0547">Nucleotide-binding</keyword>
<evidence type="ECO:0000256" key="6">
    <source>
        <dbReference type="ARBA" id="ARBA00023235"/>
    </source>
</evidence>
<dbReference type="Pfam" id="PF13625">
    <property type="entry name" value="Helicase_C_3"/>
    <property type="match status" value="1"/>
</dbReference>
<evidence type="ECO:0000256" key="3">
    <source>
        <dbReference type="ARBA" id="ARBA00022801"/>
    </source>
</evidence>
<evidence type="ECO:0000256" key="4">
    <source>
        <dbReference type="ARBA" id="ARBA00022806"/>
    </source>
</evidence>
<dbReference type="PROSITE" id="PS51192">
    <property type="entry name" value="HELICASE_ATP_BIND_1"/>
    <property type="match status" value="1"/>
</dbReference>
<organism evidence="12 13">
    <name type="scientific">Treponema berlinense</name>
    <dbReference type="NCBI Taxonomy" id="225004"/>
    <lineage>
        <taxon>Bacteria</taxon>
        <taxon>Pseudomonadati</taxon>
        <taxon>Spirochaetota</taxon>
        <taxon>Spirochaetia</taxon>
        <taxon>Spirochaetales</taxon>
        <taxon>Treponemataceae</taxon>
        <taxon>Treponema</taxon>
    </lineage>
</organism>
<dbReference type="SUPFAM" id="SSF52540">
    <property type="entry name" value="P-loop containing nucleoside triphosphate hydrolases"/>
    <property type="match status" value="1"/>
</dbReference>
<dbReference type="CDD" id="cd18789">
    <property type="entry name" value="SF2_C_XPB"/>
    <property type="match status" value="1"/>
</dbReference>
<keyword evidence="3" id="KW-0378">Hydrolase</keyword>
<dbReference type="InterPro" id="IPR050615">
    <property type="entry name" value="ATP-dep_DNA_Helicase"/>
</dbReference>
<sequence length="605" mass="68009">MQFDNPLIVQSDRTLLLDVHAPRAAECRNALIPFAELERSPEHLHTYRLTALSLWNASGAGFKPEQAIGVLKEFARYDVPQSVEQWILETAGRFGKLRLVQGPKIEVPLTAANSEGEKGSKQVTEEYLYLVTESSLVYREIAACSVGKKMLTECQYEEPAGISEDKKVKVSENEKRNCFMLHLTDRGTVKQDLLRLGWPVKDDVPLAEGEPLEVNLRKVTNSGRPFELRNYQKEAAAALVGDKGPGTGFGTIVLPCGAGKTVVGMTVMDLLKTSTLIITTNISAVHQWIDELVDKTDLPRDMIAEYTGENKVVKPVTVATYQILTWRPEKDGPYPHFALFRQRNWGLIIYDEVHMLPAPVFRVTAEIQAIRRVGLTATLVREDGCEGNVFSLVGPKRYDVPWKDLEVTGWIASAECIELRLDLSSDKELEYAVAPLRKKHRIASENPEKYKIVEKLVKENPEDKILVIGQYLEQLGEIAKMLKVPVITGKTPNEERDQIYAKFRSGEIRVLVVSKVANFAIDLPDASMAIQVSGTFGSRQEEAQRLGRILRPKERKSRFFTLITRNTVEEDFGSNRQKFLAEQGYAYRVVRVSNSTELVLSDCCN</sequence>
<dbReference type="InterPro" id="IPR006935">
    <property type="entry name" value="Helicase/UvrB_N"/>
</dbReference>
<dbReference type="GO" id="GO:0003677">
    <property type="term" value="F:DNA binding"/>
    <property type="evidence" value="ECO:0007669"/>
    <property type="project" value="InterPro"/>
</dbReference>
<keyword evidence="5" id="KW-0067">ATP-binding</keyword>
<gene>
    <name evidence="12" type="ORF">SAMN02745152_01144</name>
</gene>
<evidence type="ECO:0000256" key="1">
    <source>
        <dbReference type="ARBA" id="ARBA00006637"/>
    </source>
</evidence>